<feature type="non-terminal residue" evidence="1">
    <location>
        <position position="1"/>
    </location>
</feature>
<dbReference type="Gene3D" id="3.30.420.10">
    <property type="entry name" value="Ribonuclease H-like superfamily/Ribonuclease H"/>
    <property type="match status" value="1"/>
</dbReference>
<dbReference type="SUPFAM" id="SSF53098">
    <property type="entry name" value="Ribonuclease H-like"/>
    <property type="match status" value="1"/>
</dbReference>
<dbReference type="OrthoDB" id="3255262at2759"/>
<organism evidence="1 2">
    <name type="scientific">Austropuccinia psidii MF-1</name>
    <dbReference type="NCBI Taxonomy" id="1389203"/>
    <lineage>
        <taxon>Eukaryota</taxon>
        <taxon>Fungi</taxon>
        <taxon>Dikarya</taxon>
        <taxon>Basidiomycota</taxon>
        <taxon>Pucciniomycotina</taxon>
        <taxon>Pucciniomycetes</taxon>
        <taxon>Pucciniales</taxon>
        <taxon>Sphaerophragmiaceae</taxon>
        <taxon>Austropuccinia</taxon>
    </lineage>
</organism>
<gene>
    <name evidence="1" type="ORF">O181_063255</name>
</gene>
<dbReference type="AlphaFoldDB" id="A0A9Q3I222"/>
<keyword evidence="2" id="KW-1185">Reference proteome</keyword>
<accession>A0A9Q3I222</accession>
<dbReference type="InterPro" id="IPR036397">
    <property type="entry name" value="RNaseH_sf"/>
</dbReference>
<proteinExistence type="predicted"/>
<dbReference type="GO" id="GO:0003676">
    <property type="term" value="F:nucleic acid binding"/>
    <property type="evidence" value="ECO:0007669"/>
    <property type="project" value="InterPro"/>
</dbReference>
<comment type="caution">
    <text evidence="1">The sequence shown here is derived from an EMBL/GenBank/DDBJ whole genome shotgun (WGS) entry which is preliminary data.</text>
</comment>
<dbReference type="PANTHER" id="PTHR11439">
    <property type="entry name" value="GAG-POL-RELATED RETROTRANSPOSON"/>
    <property type="match status" value="1"/>
</dbReference>
<dbReference type="PANTHER" id="PTHR11439:SF467">
    <property type="entry name" value="INTEGRASE CATALYTIC DOMAIN-CONTAINING PROTEIN"/>
    <property type="match status" value="1"/>
</dbReference>
<name>A0A9Q3I222_9BASI</name>
<dbReference type="EMBL" id="AVOT02030369">
    <property type="protein sequence ID" value="MBW0523540.1"/>
    <property type="molecule type" value="Genomic_DNA"/>
</dbReference>
<sequence>LESGTSKEMDIPYLKRIGILLYIAQGLRPDITYAVNYLARFSLGMTSAHWEALEHLIAYLRLTSTAGIFISNLDTASAFECYVDANWGGEGNRSSHGFLILHNKNPISWQSKQQATIASSTCQAEYMALSFAARECLWMTHLFRPVLGAGVPKLYSDNKTSVNITLNVASQKQTRHLIREFNLVNEYIAKKKISLSWISMHNQMADILTKPLGPLKVTQFLSLLNYNNLSFTSHGGECYDSSKNQKKFLEHSKT</sequence>
<dbReference type="CDD" id="cd09272">
    <property type="entry name" value="RNase_HI_RT_Ty1"/>
    <property type="match status" value="1"/>
</dbReference>
<dbReference type="Proteomes" id="UP000765509">
    <property type="component" value="Unassembled WGS sequence"/>
</dbReference>
<dbReference type="InterPro" id="IPR012337">
    <property type="entry name" value="RNaseH-like_sf"/>
</dbReference>
<reference evidence="1" key="1">
    <citation type="submission" date="2021-03" db="EMBL/GenBank/DDBJ databases">
        <title>Draft genome sequence of rust myrtle Austropuccinia psidii MF-1, a brazilian biotype.</title>
        <authorList>
            <person name="Quecine M.C."/>
            <person name="Pachon D.M.R."/>
            <person name="Bonatelli M.L."/>
            <person name="Correr F.H."/>
            <person name="Franceschini L.M."/>
            <person name="Leite T.F."/>
            <person name="Margarido G.R.A."/>
            <person name="Almeida C.A."/>
            <person name="Ferrarezi J.A."/>
            <person name="Labate C.A."/>
        </authorList>
    </citation>
    <scope>NUCLEOTIDE SEQUENCE</scope>
    <source>
        <strain evidence="1">MF-1</strain>
    </source>
</reference>
<evidence type="ECO:0008006" key="3">
    <source>
        <dbReference type="Google" id="ProtNLM"/>
    </source>
</evidence>
<evidence type="ECO:0000313" key="2">
    <source>
        <dbReference type="Proteomes" id="UP000765509"/>
    </source>
</evidence>
<protein>
    <recommendedName>
        <fullName evidence="3">Reverse transcriptase Ty1/copia-type domain-containing protein</fullName>
    </recommendedName>
</protein>
<evidence type="ECO:0000313" key="1">
    <source>
        <dbReference type="EMBL" id="MBW0523540.1"/>
    </source>
</evidence>